<dbReference type="Pfam" id="PF00293">
    <property type="entry name" value="NUDIX"/>
    <property type="match status" value="1"/>
</dbReference>
<protein>
    <recommendedName>
        <fullName evidence="3">Nudix hydrolase domain-containing protein</fullName>
    </recommendedName>
</protein>
<evidence type="ECO:0000313" key="4">
    <source>
        <dbReference type="EMBL" id="KKN70543.1"/>
    </source>
</evidence>
<feature type="domain" description="Nudix hydrolase" evidence="3">
    <location>
        <begin position="5"/>
        <end position="135"/>
    </location>
</feature>
<reference evidence="4" key="1">
    <citation type="journal article" date="2015" name="Nature">
        <title>Complex archaea that bridge the gap between prokaryotes and eukaryotes.</title>
        <authorList>
            <person name="Spang A."/>
            <person name="Saw J.H."/>
            <person name="Jorgensen S.L."/>
            <person name="Zaremba-Niedzwiedzka K."/>
            <person name="Martijn J."/>
            <person name="Lind A.E."/>
            <person name="van Eijk R."/>
            <person name="Schleper C."/>
            <person name="Guy L."/>
            <person name="Ettema T.J."/>
        </authorList>
    </citation>
    <scope>NUCLEOTIDE SEQUENCE</scope>
</reference>
<evidence type="ECO:0000259" key="3">
    <source>
        <dbReference type="PROSITE" id="PS51462"/>
    </source>
</evidence>
<dbReference type="EMBL" id="LAZR01000401">
    <property type="protein sequence ID" value="KKN70543.1"/>
    <property type="molecule type" value="Genomic_DNA"/>
</dbReference>
<proteinExistence type="predicted"/>
<name>A0A0F9VXV2_9ZZZZ</name>
<dbReference type="Gene3D" id="3.90.79.10">
    <property type="entry name" value="Nucleoside Triphosphate Pyrophosphohydrolase"/>
    <property type="match status" value="1"/>
</dbReference>
<dbReference type="PROSITE" id="PS51462">
    <property type="entry name" value="NUDIX"/>
    <property type="match status" value="1"/>
</dbReference>
<dbReference type="PROSITE" id="PS00893">
    <property type="entry name" value="NUDIX_BOX"/>
    <property type="match status" value="1"/>
</dbReference>
<dbReference type="SUPFAM" id="SSF55811">
    <property type="entry name" value="Nudix"/>
    <property type="match status" value="1"/>
</dbReference>
<dbReference type="PANTHER" id="PTHR43046">
    <property type="entry name" value="GDP-MANNOSE MANNOSYL HYDROLASE"/>
    <property type="match status" value="1"/>
</dbReference>
<comment type="caution">
    <text evidence="4">The sequence shown here is derived from an EMBL/GenBank/DDBJ whole genome shotgun (WGS) entry which is preliminary data.</text>
</comment>
<dbReference type="GO" id="GO:0016787">
    <property type="term" value="F:hydrolase activity"/>
    <property type="evidence" value="ECO:0007669"/>
    <property type="project" value="UniProtKB-KW"/>
</dbReference>
<dbReference type="InterPro" id="IPR020084">
    <property type="entry name" value="NUDIX_hydrolase_CS"/>
</dbReference>
<keyword evidence="2" id="KW-0378">Hydrolase</keyword>
<dbReference type="InterPro" id="IPR000086">
    <property type="entry name" value="NUDIX_hydrolase_dom"/>
</dbReference>
<dbReference type="InterPro" id="IPR015797">
    <property type="entry name" value="NUDIX_hydrolase-like_dom_sf"/>
</dbReference>
<dbReference type="PANTHER" id="PTHR43046:SF14">
    <property type="entry name" value="MUTT_NUDIX FAMILY PROTEIN"/>
    <property type="match status" value="1"/>
</dbReference>
<comment type="cofactor">
    <cofactor evidence="1">
        <name>Mg(2+)</name>
        <dbReference type="ChEBI" id="CHEBI:18420"/>
    </cofactor>
</comment>
<dbReference type="AlphaFoldDB" id="A0A0F9VXV2"/>
<sequence>MSRKVEARSARIGVFKAGGTSILIVKNSKYDVWELPGGTQEPQEPINWTARRELREETGLEVSIRNLTFAGSTKYWGRKSSFHECVLYYTQFMDTKGILQQYPKDENISETMWIDFYNSRIAETMKFHPFSQFALHMLHSKLKVNS</sequence>
<evidence type="ECO:0000256" key="1">
    <source>
        <dbReference type="ARBA" id="ARBA00001946"/>
    </source>
</evidence>
<organism evidence="4">
    <name type="scientific">marine sediment metagenome</name>
    <dbReference type="NCBI Taxonomy" id="412755"/>
    <lineage>
        <taxon>unclassified sequences</taxon>
        <taxon>metagenomes</taxon>
        <taxon>ecological metagenomes</taxon>
    </lineage>
</organism>
<evidence type="ECO:0000256" key="2">
    <source>
        <dbReference type="ARBA" id="ARBA00022801"/>
    </source>
</evidence>
<gene>
    <name evidence="4" type="ORF">LCGC14_0429740</name>
</gene>
<accession>A0A0F9VXV2</accession>